<dbReference type="RefSeq" id="WP_109743255.1">
    <property type="nucleotide sequence ID" value="NZ_QGGO01000012.1"/>
</dbReference>
<dbReference type="AlphaFoldDB" id="A0A316EAI8"/>
<accession>A0A316EAI8</accession>
<reference evidence="1 2" key="1">
    <citation type="submission" date="2018-05" db="EMBL/GenBank/DDBJ databases">
        <title>Genomic Encyclopedia of Archaeal and Bacterial Type Strains, Phase II (KMG-II): from individual species to whole genera.</title>
        <authorList>
            <person name="Goeker M."/>
        </authorList>
    </citation>
    <scope>NUCLEOTIDE SEQUENCE [LARGE SCALE GENOMIC DNA]</scope>
    <source>
        <strain evidence="1 2">DSM 22214</strain>
    </source>
</reference>
<evidence type="ECO:0000313" key="2">
    <source>
        <dbReference type="Proteomes" id="UP000245489"/>
    </source>
</evidence>
<dbReference type="InterPro" id="IPR053865">
    <property type="entry name" value="DUF6934"/>
</dbReference>
<dbReference type="OrthoDB" id="1343312at2"/>
<keyword evidence="2" id="KW-1185">Reference proteome</keyword>
<evidence type="ECO:0000313" key="1">
    <source>
        <dbReference type="EMBL" id="PWK26359.1"/>
    </source>
</evidence>
<protein>
    <submittedName>
        <fullName evidence="1">Uncharacterized protein</fullName>
    </submittedName>
</protein>
<sequence>MKIEKYQLETTNDGLKYFFDSIGKTTIEKIVYYQQFPSSIIIKVGLPPELEVYNLAFGDRIAGTDDFSDKMPSNNGDMEKVLATVVDTTFYFWKKYPQANLFLTGSSISRTYLYQKKIERYWDEITEVAYVAGRFDSQFELFEKGKNYDAFLIIRKR</sequence>
<name>A0A316EAI8_9BACT</name>
<dbReference type="Proteomes" id="UP000245489">
    <property type="component" value="Unassembled WGS sequence"/>
</dbReference>
<dbReference type="EMBL" id="QGGO01000012">
    <property type="protein sequence ID" value="PWK26359.1"/>
    <property type="molecule type" value="Genomic_DNA"/>
</dbReference>
<dbReference type="Pfam" id="PF22028">
    <property type="entry name" value="DUF6934"/>
    <property type="match status" value="1"/>
</dbReference>
<gene>
    <name evidence="1" type="ORF">LV89_02530</name>
</gene>
<proteinExistence type="predicted"/>
<comment type="caution">
    <text evidence="1">The sequence shown here is derived from an EMBL/GenBank/DDBJ whole genome shotgun (WGS) entry which is preliminary data.</text>
</comment>
<organism evidence="1 2">
    <name type="scientific">Arcicella aurantiaca</name>
    <dbReference type="NCBI Taxonomy" id="591202"/>
    <lineage>
        <taxon>Bacteria</taxon>
        <taxon>Pseudomonadati</taxon>
        <taxon>Bacteroidota</taxon>
        <taxon>Cytophagia</taxon>
        <taxon>Cytophagales</taxon>
        <taxon>Flectobacillaceae</taxon>
        <taxon>Arcicella</taxon>
    </lineage>
</organism>